<gene>
    <name evidence="11" type="ORF">GCM10022288_09190</name>
</gene>
<dbReference type="EMBL" id="BAABBX010000005">
    <property type="protein sequence ID" value="GAA4186137.1"/>
    <property type="molecule type" value="Genomic_DNA"/>
</dbReference>
<accession>A0ABP8AM68</accession>
<keyword evidence="8" id="KW-0460">Magnesium</keyword>
<dbReference type="PANTHER" id="PTHR30040:SF2">
    <property type="entry name" value="FAD:PROTEIN FMN TRANSFERASE"/>
    <property type="match status" value="1"/>
</dbReference>
<dbReference type="RefSeq" id="WP_344774281.1">
    <property type="nucleotide sequence ID" value="NZ_BAABBX010000005.1"/>
</dbReference>
<evidence type="ECO:0000256" key="8">
    <source>
        <dbReference type="ARBA" id="ARBA00022842"/>
    </source>
</evidence>
<dbReference type="InterPro" id="IPR024932">
    <property type="entry name" value="ApbE"/>
</dbReference>
<evidence type="ECO:0000256" key="10">
    <source>
        <dbReference type="ARBA" id="ARBA00048540"/>
    </source>
</evidence>
<evidence type="ECO:0000256" key="7">
    <source>
        <dbReference type="ARBA" id="ARBA00022827"/>
    </source>
</evidence>
<comment type="cofactor">
    <cofactor evidence="1">
        <name>Mg(2+)</name>
        <dbReference type="ChEBI" id="CHEBI:18420"/>
    </cofactor>
</comment>
<evidence type="ECO:0000256" key="6">
    <source>
        <dbReference type="ARBA" id="ARBA00022723"/>
    </source>
</evidence>
<keyword evidence="6" id="KW-0479">Metal-binding</keyword>
<keyword evidence="12" id="KW-1185">Reference proteome</keyword>
<dbReference type="PANTHER" id="PTHR30040">
    <property type="entry name" value="THIAMINE BIOSYNTHESIS LIPOPROTEIN APBE"/>
    <property type="match status" value="1"/>
</dbReference>
<keyword evidence="7" id="KW-0274">FAD</keyword>
<dbReference type="InterPro" id="IPR003374">
    <property type="entry name" value="ApbE-like_sf"/>
</dbReference>
<organism evidence="11 12">
    <name type="scientific">Gryllotalpicola kribbensis</name>
    <dbReference type="NCBI Taxonomy" id="993084"/>
    <lineage>
        <taxon>Bacteria</taxon>
        <taxon>Bacillati</taxon>
        <taxon>Actinomycetota</taxon>
        <taxon>Actinomycetes</taxon>
        <taxon>Micrococcales</taxon>
        <taxon>Microbacteriaceae</taxon>
        <taxon>Gryllotalpicola</taxon>
    </lineage>
</organism>
<comment type="caution">
    <text evidence="11">The sequence shown here is derived from an EMBL/GenBank/DDBJ whole genome shotgun (WGS) entry which is preliminary data.</text>
</comment>
<evidence type="ECO:0000256" key="3">
    <source>
        <dbReference type="ARBA" id="ARBA00016337"/>
    </source>
</evidence>
<evidence type="ECO:0000256" key="1">
    <source>
        <dbReference type="ARBA" id="ARBA00001946"/>
    </source>
</evidence>
<evidence type="ECO:0000256" key="2">
    <source>
        <dbReference type="ARBA" id="ARBA00011955"/>
    </source>
</evidence>
<sequence>MSTPSAQRMDWTVWGTDAVLTVTDSAQLTAARGILDSSLLEVERAASRFRPDSELSLLTGRASGGVAVSPLLARLVDAALRVAERTRGSVDPTLGNRLAQLGYDRDLAEVRARADFSVSAHPLPPHGEQWRRVRLDGTTLTVPDDLALDLGATAKAVAADHAAALISRELGCGVLVGLGGDIATAGPGPDGPWQIDVCDVPGDPAQQVSLSPGWAIATSSTQRRRWTAAGRPMHHILDPRSGLPAPETWRSVTVVADSCLNANAVSTAAIVRGPRAIEWINSLGYAARLVSRAGRVHAIGGWPRAARTVEEAGHVR</sequence>
<dbReference type="Proteomes" id="UP001500213">
    <property type="component" value="Unassembled WGS sequence"/>
</dbReference>
<dbReference type="EC" id="2.7.1.180" evidence="2"/>
<keyword evidence="5 11" id="KW-0808">Transferase</keyword>
<evidence type="ECO:0000256" key="5">
    <source>
        <dbReference type="ARBA" id="ARBA00022679"/>
    </source>
</evidence>
<keyword evidence="4" id="KW-0285">Flavoprotein</keyword>
<evidence type="ECO:0000313" key="11">
    <source>
        <dbReference type="EMBL" id="GAA4186137.1"/>
    </source>
</evidence>
<evidence type="ECO:0000256" key="4">
    <source>
        <dbReference type="ARBA" id="ARBA00022630"/>
    </source>
</evidence>
<proteinExistence type="predicted"/>
<dbReference type="GO" id="GO:0016740">
    <property type="term" value="F:transferase activity"/>
    <property type="evidence" value="ECO:0007669"/>
    <property type="project" value="UniProtKB-KW"/>
</dbReference>
<name>A0ABP8AM68_9MICO</name>
<reference evidence="12" key="1">
    <citation type="journal article" date="2019" name="Int. J. Syst. Evol. Microbiol.">
        <title>The Global Catalogue of Microorganisms (GCM) 10K type strain sequencing project: providing services to taxonomists for standard genome sequencing and annotation.</title>
        <authorList>
            <consortium name="The Broad Institute Genomics Platform"/>
            <consortium name="The Broad Institute Genome Sequencing Center for Infectious Disease"/>
            <person name="Wu L."/>
            <person name="Ma J."/>
        </authorList>
    </citation>
    <scope>NUCLEOTIDE SEQUENCE [LARGE SCALE GENOMIC DNA]</scope>
    <source>
        <strain evidence="12">JCM 17593</strain>
    </source>
</reference>
<evidence type="ECO:0000313" key="12">
    <source>
        <dbReference type="Proteomes" id="UP001500213"/>
    </source>
</evidence>
<dbReference type="SUPFAM" id="SSF143631">
    <property type="entry name" value="ApbE-like"/>
    <property type="match status" value="1"/>
</dbReference>
<comment type="catalytic activity">
    <reaction evidence="10">
        <text>L-threonyl-[protein] + FAD = FMN-L-threonyl-[protein] + AMP + H(+)</text>
        <dbReference type="Rhea" id="RHEA:36847"/>
        <dbReference type="Rhea" id="RHEA-COMP:11060"/>
        <dbReference type="Rhea" id="RHEA-COMP:11061"/>
        <dbReference type="ChEBI" id="CHEBI:15378"/>
        <dbReference type="ChEBI" id="CHEBI:30013"/>
        <dbReference type="ChEBI" id="CHEBI:57692"/>
        <dbReference type="ChEBI" id="CHEBI:74257"/>
        <dbReference type="ChEBI" id="CHEBI:456215"/>
        <dbReference type="EC" id="2.7.1.180"/>
    </reaction>
</comment>
<evidence type="ECO:0000256" key="9">
    <source>
        <dbReference type="ARBA" id="ARBA00031306"/>
    </source>
</evidence>
<dbReference type="Pfam" id="PF02424">
    <property type="entry name" value="ApbE"/>
    <property type="match status" value="1"/>
</dbReference>
<protein>
    <recommendedName>
        <fullName evidence="3">FAD:protein FMN transferase</fullName>
        <ecNumber evidence="2">2.7.1.180</ecNumber>
    </recommendedName>
    <alternativeName>
        <fullName evidence="9">Flavin transferase</fullName>
    </alternativeName>
</protein>
<dbReference type="Gene3D" id="3.10.520.10">
    <property type="entry name" value="ApbE-like domains"/>
    <property type="match status" value="1"/>
</dbReference>